<protein>
    <submittedName>
        <fullName evidence="1">Uncharacterized protein</fullName>
    </submittedName>
</protein>
<accession>A0A127JYK8</accession>
<name>A0A127JYK8_9BURK</name>
<evidence type="ECO:0000313" key="1">
    <source>
        <dbReference type="EMBL" id="AMO25066.1"/>
    </source>
</evidence>
<dbReference type="RefSeq" id="WP_061503497.1">
    <property type="nucleotide sequence ID" value="NZ_CP010951.1"/>
</dbReference>
<organism evidence="1 2">
    <name type="scientific">Ramlibacter tataouinensis</name>
    <dbReference type="NCBI Taxonomy" id="94132"/>
    <lineage>
        <taxon>Bacteria</taxon>
        <taxon>Pseudomonadati</taxon>
        <taxon>Pseudomonadota</taxon>
        <taxon>Betaproteobacteria</taxon>
        <taxon>Burkholderiales</taxon>
        <taxon>Comamonadaceae</taxon>
        <taxon>Ramlibacter</taxon>
    </lineage>
</organism>
<dbReference type="EMBL" id="CP010951">
    <property type="protein sequence ID" value="AMO25066.1"/>
    <property type="molecule type" value="Genomic_DNA"/>
</dbReference>
<proteinExistence type="predicted"/>
<keyword evidence="2" id="KW-1185">Reference proteome</keyword>
<dbReference type="AlphaFoldDB" id="A0A127JYK8"/>
<reference evidence="1 2" key="1">
    <citation type="journal article" date="2014" name="Int. J. Syst. Evol. Microbiol.">
        <title>Ramlibacter solisilvae sp. nov., isolated from forest soil, and emended description of the genus Ramlibacter.</title>
        <authorList>
            <person name="Lee H.J."/>
            <person name="Lee S.H."/>
            <person name="Lee S.S."/>
            <person name="Lee J.S."/>
            <person name="Kim Y."/>
            <person name="Kim S.C."/>
            <person name="Jeon C.O."/>
        </authorList>
    </citation>
    <scope>NUCLEOTIDE SEQUENCE [LARGE SCALE GENOMIC DNA]</scope>
    <source>
        <strain evidence="1 2">5-10</strain>
    </source>
</reference>
<evidence type="ECO:0000313" key="2">
    <source>
        <dbReference type="Proteomes" id="UP000070433"/>
    </source>
</evidence>
<dbReference type="Proteomes" id="UP000070433">
    <property type="component" value="Chromosome"/>
</dbReference>
<dbReference type="OrthoDB" id="7065783at2"/>
<gene>
    <name evidence="1" type="ORF">UC35_22360</name>
</gene>
<sequence length="168" mass="18602">MKKLLLLLLVVGAAVYSWRSRQEARELDAKHPVVISNPVYAEVRVTMNAGSRSIEGVVLAKTVDQADCEQFSQQLVGKLSGNQGGAPSLQLQSRECKAALTPRNARLFDNEPTFVTYVSAARGERTEREIRWIYWGVTADESDRTCGIVPHLQKGWKGTVSCIRAART</sequence>